<dbReference type="eggNOG" id="ENOG5030BYS">
    <property type="taxonomic scope" value="Bacteria"/>
</dbReference>
<dbReference type="Proteomes" id="UP000014160">
    <property type="component" value="Unassembled WGS sequence"/>
</dbReference>
<reference evidence="6 8" key="2">
    <citation type="submission" date="2013-03" db="EMBL/GenBank/DDBJ databases">
        <title>The Genome Sequence of Enterococcus gilvus ATCC BAA-350 (PacBio/Illumina hybrid assembly).</title>
        <authorList>
            <consortium name="The Broad Institute Genomics Platform"/>
            <consortium name="The Broad Institute Genome Sequencing Center for Infectious Disease"/>
            <person name="Earl A."/>
            <person name="Russ C."/>
            <person name="Gilmore M."/>
            <person name="Surin D."/>
            <person name="Walker B."/>
            <person name="Young S."/>
            <person name="Zeng Q."/>
            <person name="Gargeya S."/>
            <person name="Fitzgerald M."/>
            <person name="Haas B."/>
            <person name="Abouelleil A."/>
            <person name="Allen A.W."/>
            <person name="Alvarado L."/>
            <person name="Arachchi H.M."/>
            <person name="Berlin A.M."/>
            <person name="Chapman S.B."/>
            <person name="Gainer-Dewar J."/>
            <person name="Goldberg J."/>
            <person name="Griggs A."/>
            <person name="Gujja S."/>
            <person name="Hansen M."/>
            <person name="Howarth C."/>
            <person name="Imamovic A."/>
            <person name="Ireland A."/>
            <person name="Larimer J."/>
            <person name="McCowan C."/>
            <person name="Murphy C."/>
            <person name="Pearson M."/>
            <person name="Poon T.W."/>
            <person name="Priest M."/>
            <person name="Roberts A."/>
            <person name="Saif S."/>
            <person name="Shea T."/>
            <person name="Sisk P."/>
            <person name="Sykes S."/>
            <person name="Wortman J."/>
            <person name="Nusbaum C."/>
            <person name="Birren B."/>
        </authorList>
    </citation>
    <scope>NUCLEOTIDE SEQUENCE [LARGE SCALE GENOMIC DNA]</scope>
    <source>
        <strain evidence="6 8">ATCC BAA-350</strain>
    </source>
</reference>
<dbReference type="HOGENOM" id="CLU_118042_0_0_9"/>
<dbReference type="InterPro" id="IPR029050">
    <property type="entry name" value="Immunoprotect_excell_Ig-like"/>
</dbReference>
<evidence type="ECO:0000313" key="6">
    <source>
        <dbReference type="EMBL" id="EOW82927.1"/>
    </source>
</evidence>
<dbReference type="EMBL" id="AJDQ01000006">
    <property type="protein sequence ID" value="EOI57499.1"/>
    <property type="molecule type" value="Genomic_DNA"/>
</dbReference>
<sequence>MKKILGLFFSLVVVLVLSGCGDTNSTSKGTDSSSKKSETSETSLVSDTNSKQESSSFKFEKLYSTNWSEDWHGLTTKIDKVKIVEPHDPEQNLDGSTTALAVGVNFTITNNSDRDIMVYPNQGNIVIGDQQGKVNLSDSNNDLGGTISPGVTKTGVISYSLSNQIDASSIKDLRVLWKATDTKVENVDDYTKSYDISLNLQ</sequence>
<dbReference type="InterPro" id="IPR029051">
    <property type="entry name" value="DUF4352"/>
</dbReference>
<dbReference type="PROSITE" id="PS51257">
    <property type="entry name" value="PROKAR_LIPOPROTEIN"/>
    <property type="match status" value="1"/>
</dbReference>
<organism evidence="5 7">
    <name type="scientific">Enterococcus gilvus ATCC BAA-350</name>
    <dbReference type="NCBI Taxonomy" id="1158614"/>
    <lineage>
        <taxon>Bacteria</taxon>
        <taxon>Bacillati</taxon>
        <taxon>Bacillota</taxon>
        <taxon>Bacilli</taxon>
        <taxon>Lactobacillales</taxon>
        <taxon>Enterococcaceae</taxon>
        <taxon>Enterococcus</taxon>
    </lineage>
</organism>
<evidence type="ECO:0000256" key="3">
    <source>
        <dbReference type="SAM" id="SignalP"/>
    </source>
</evidence>
<dbReference type="Gene3D" id="2.60.40.1240">
    <property type="match status" value="1"/>
</dbReference>
<feature type="compositionally biased region" description="Low complexity" evidence="2">
    <location>
        <begin position="23"/>
        <end position="32"/>
    </location>
</feature>
<reference evidence="5 7" key="1">
    <citation type="submission" date="2013-02" db="EMBL/GenBank/DDBJ databases">
        <title>The Genome Sequence of Enterococcus gilvus ATCC BAA-350.</title>
        <authorList>
            <consortium name="The Broad Institute Genome Sequencing Platform"/>
            <consortium name="The Broad Institute Genome Sequencing Center for Infectious Disease"/>
            <person name="Earl A.M."/>
            <person name="Gilmore M.S."/>
            <person name="Lebreton F."/>
            <person name="Walker B."/>
            <person name="Young S.K."/>
            <person name="Zeng Q."/>
            <person name="Gargeya S."/>
            <person name="Fitzgerald M."/>
            <person name="Haas B."/>
            <person name="Abouelleil A."/>
            <person name="Alvarado L."/>
            <person name="Arachchi H.M."/>
            <person name="Berlin A.M."/>
            <person name="Chapman S.B."/>
            <person name="Dewar J."/>
            <person name="Goldberg J."/>
            <person name="Griggs A."/>
            <person name="Gujja S."/>
            <person name="Hansen M."/>
            <person name="Howarth C."/>
            <person name="Imamovic A."/>
            <person name="Larimer J."/>
            <person name="McCowan C."/>
            <person name="Murphy C."/>
            <person name="Neiman D."/>
            <person name="Pearson M."/>
            <person name="Priest M."/>
            <person name="Roberts A."/>
            <person name="Saif S."/>
            <person name="Shea T."/>
            <person name="Sisk P."/>
            <person name="Sykes S."/>
            <person name="Wortman J."/>
            <person name="Nusbaum C."/>
            <person name="Birren B."/>
        </authorList>
    </citation>
    <scope>NUCLEOTIDE SEQUENCE [LARGE SCALE GENOMIC DNA]</scope>
    <source>
        <strain evidence="5 7">ATCC BAA-350</strain>
    </source>
</reference>
<evidence type="ECO:0000313" key="5">
    <source>
        <dbReference type="EMBL" id="EOI57499.1"/>
    </source>
</evidence>
<dbReference type="Pfam" id="PF11611">
    <property type="entry name" value="DUF4352"/>
    <property type="match status" value="1"/>
</dbReference>
<feature type="region of interest" description="Disordered" evidence="2">
    <location>
        <begin position="23"/>
        <end position="50"/>
    </location>
</feature>
<feature type="domain" description="DUF4352" evidence="4">
    <location>
        <begin position="101"/>
        <end position="163"/>
    </location>
</feature>
<accession>R2XRK0</accession>
<keyword evidence="1 3" id="KW-0732">Signal</keyword>
<dbReference type="Proteomes" id="UP000013750">
    <property type="component" value="Unassembled WGS sequence"/>
</dbReference>
<dbReference type="EMBL" id="ASWH01000001">
    <property type="protein sequence ID" value="EOW82927.1"/>
    <property type="molecule type" value="Genomic_DNA"/>
</dbReference>
<comment type="caution">
    <text evidence="5">The sequence shown here is derived from an EMBL/GenBank/DDBJ whole genome shotgun (WGS) entry which is preliminary data.</text>
</comment>
<protein>
    <recommendedName>
        <fullName evidence="4">DUF4352 domain-containing protein</fullName>
    </recommendedName>
</protein>
<gene>
    <name evidence="6" type="ORF">I592_02249</name>
    <name evidence="5" type="ORF">UKC_01718</name>
</gene>
<evidence type="ECO:0000313" key="7">
    <source>
        <dbReference type="Proteomes" id="UP000013750"/>
    </source>
</evidence>
<evidence type="ECO:0000313" key="8">
    <source>
        <dbReference type="Proteomes" id="UP000014160"/>
    </source>
</evidence>
<feature type="signal peptide" evidence="3">
    <location>
        <begin position="1"/>
        <end position="18"/>
    </location>
</feature>
<proteinExistence type="predicted"/>
<dbReference type="AlphaFoldDB" id="R2XRK0"/>
<evidence type="ECO:0000256" key="2">
    <source>
        <dbReference type="SAM" id="MobiDB-lite"/>
    </source>
</evidence>
<evidence type="ECO:0000259" key="4">
    <source>
        <dbReference type="Pfam" id="PF11611"/>
    </source>
</evidence>
<dbReference type="PATRIC" id="fig|1158614.3.peg.1725"/>
<dbReference type="RefSeq" id="WP_010780127.1">
    <property type="nucleotide sequence ID" value="NZ_ASWH01000001.1"/>
</dbReference>
<feature type="chain" id="PRO_5038835089" description="DUF4352 domain-containing protein" evidence="3">
    <location>
        <begin position="19"/>
        <end position="201"/>
    </location>
</feature>
<name>R2XRK0_9ENTE</name>
<keyword evidence="8" id="KW-1185">Reference proteome</keyword>
<evidence type="ECO:0000256" key="1">
    <source>
        <dbReference type="ARBA" id="ARBA00022729"/>
    </source>
</evidence>